<evidence type="ECO:0000313" key="2">
    <source>
        <dbReference type="Proteomes" id="UP000054988"/>
    </source>
</evidence>
<evidence type="ECO:0000313" key="1">
    <source>
        <dbReference type="EMBL" id="KTB44043.1"/>
    </source>
</evidence>
<sequence>MGPHLRAIIDHSAAWRKEQNDFTKEIRRRSSCVRFKDPVRGKNHWSNQRTIQLSVDEILAPYFEQKKRELNLLPMQKSLWVIDVCDTSEEEGVDDSMIMHSVVVGTRAVGV</sequence>
<protein>
    <submittedName>
        <fullName evidence="1">Uncharacterized protein</fullName>
    </submittedName>
</protein>
<dbReference type="Proteomes" id="UP000054988">
    <property type="component" value="Unassembled WGS sequence"/>
</dbReference>
<reference evidence="1 2" key="1">
    <citation type="submission" date="2015-12" db="EMBL/GenBank/DDBJ databases">
        <title>Draft genome sequence of Moniliophthora roreri, the causal agent of frosty pod rot of cacao.</title>
        <authorList>
            <person name="Aime M.C."/>
            <person name="Diaz-Valderrama J.R."/>
            <person name="Kijpornyongpan T."/>
            <person name="Phillips-Mora W."/>
        </authorList>
    </citation>
    <scope>NUCLEOTIDE SEQUENCE [LARGE SCALE GENOMIC DNA]</scope>
    <source>
        <strain evidence="1 2">MCA 2952</strain>
    </source>
</reference>
<proteinExistence type="predicted"/>
<dbReference type="EMBL" id="LATX01001013">
    <property type="protein sequence ID" value="KTB44043.1"/>
    <property type="molecule type" value="Genomic_DNA"/>
</dbReference>
<gene>
    <name evidence="1" type="ORF">WG66_3384</name>
</gene>
<dbReference type="AlphaFoldDB" id="A0A0W0G648"/>
<organism evidence="1 2">
    <name type="scientific">Moniliophthora roreri</name>
    <name type="common">Frosty pod rot fungus</name>
    <name type="synonym">Monilia roreri</name>
    <dbReference type="NCBI Taxonomy" id="221103"/>
    <lineage>
        <taxon>Eukaryota</taxon>
        <taxon>Fungi</taxon>
        <taxon>Dikarya</taxon>
        <taxon>Basidiomycota</taxon>
        <taxon>Agaricomycotina</taxon>
        <taxon>Agaricomycetes</taxon>
        <taxon>Agaricomycetidae</taxon>
        <taxon>Agaricales</taxon>
        <taxon>Marasmiineae</taxon>
        <taxon>Marasmiaceae</taxon>
        <taxon>Moniliophthora</taxon>
    </lineage>
</organism>
<comment type="caution">
    <text evidence="1">The sequence shown here is derived from an EMBL/GenBank/DDBJ whole genome shotgun (WGS) entry which is preliminary data.</text>
</comment>
<accession>A0A0W0G648</accession>
<name>A0A0W0G648_MONRR</name>